<organism evidence="10 11">
    <name type="scientific">Phyllotreta striolata</name>
    <name type="common">Striped flea beetle</name>
    <name type="synonym">Crioceris striolata</name>
    <dbReference type="NCBI Taxonomy" id="444603"/>
    <lineage>
        <taxon>Eukaryota</taxon>
        <taxon>Metazoa</taxon>
        <taxon>Ecdysozoa</taxon>
        <taxon>Arthropoda</taxon>
        <taxon>Hexapoda</taxon>
        <taxon>Insecta</taxon>
        <taxon>Pterygota</taxon>
        <taxon>Neoptera</taxon>
        <taxon>Endopterygota</taxon>
        <taxon>Coleoptera</taxon>
        <taxon>Polyphaga</taxon>
        <taxon>Cucujiformia</taxon>
        <taxon>Chrysomeloidea</taxon>
        <taxon>Chrysomelidae</taxon>
        <taxon>Galerucinae</taxon>
        <taxon>Alticini</taxon>
        <taxon>Phyllotreta</taxon>
    </lineage>
</organism>
<dbReference type="EC" id="6.2.1.2" evidence="4"/>
<evidence type="ECO:0000256" key="5">
    <source>
        <dbReference type="ARBA" id="ARBA00039638"/>
    </source>
</evidence>
<dbReference type="Pfam" id="PF13193">
    <property type="entry name" value="AMP-binding_C"/>
    <property type="match status" value="1"/>
</dbReference>
<dbReference type="Proteomes" id="UP001153712">
    <property type="component" value="Chromosome 7"/>
</dbReference>
<sequence>MKRLIGNKTILYQIIRKHSQLSYVHNIGTEPLRPLTVGRLLERTATEHGTSSAVISCHQNVTLTFRELLDRADRLAGGLRRLGLRPGDKIALWAPNMAEWYLTFMACARGGFVMVPVNPFYLQKELEYSLKKADVSALIYREESLRRQNFVEIVRKIWPETAGNCRSVPTLRKLIVIGDGKTCASSHTFNEVLDSATSKCTSTIKKEQDLIRADDPCCIQFTSGTTGFSKAPIVSHFSIVNNGYFIGKRNRLNQKHHTLCIQNPLFHAYGSVIGLIGALNHGTTVVLPTDAYDPQKNLNAIKQHACTVVYGTPTMYVDLVNLQKQKREKLQLEIAVSGGAICTPNLFESMKEVLQVREVKSIYGLTESSGSTFQSLDGDDKYQCTRTVGYLQEHLEAKIVDGANRIVPRGTVGELCVRGYSLFLSYYGDEAKTKEVKEDNGWFHTGDLALLNQDGYAEIVSRLKDMIIRGGENIYPREIEDLLDTHPDVIEAQVVGLPHERLGEEVCACLRTKDNKQLTVEDVKEFCAGTIASFKVPTVVKIMAAFPQTQSGKVQKMNLVKMLTNK</sequence>
<protein>
    <recommendedName>
        <fullName evidence="5">Medium-chain acyl-CoA ligase ACSF2, mitochondrial</fullName>
        <ecNumber evidence="4">6.2.1.2</ecNumber>
    </recommendedName>
</protein>
<evidence type="ECO:0000256" key="4">
    <source>
        <dbReference type="ARBA" id="ARBA00039009"/>
    </source>
</evidence>
<evidence type="ECO:0000259" key="8">
    <source>
        <dbReference type="Pfam" id="PF00501"/>
    </source>
</evidence>
<dbReference type="InterPro" id="IPR025110">
    <property type="entry name" value="AMP-bd_C"/>
</dbReference>
<evidence type="ECO:0000256" key="1">
    <source>
        <dbReference type="ARBA" id="ARBA00006432"/>
    </source>
</evidence>
<dbReference type="FunFam" id="3.30.300.30:FF:000008">
    <property type="entry name" value="2,3-dihydroxybenzoate-AMP ligase"/>
    <property type="match status" value="1"/>
</dbReference>
<dbReference type="PROSITE" id="PS00455">
    <property type="entry name" value="AMP_BINDING"/>
    <property type="match status" value="1"/>
</dbReference>
<dbReference type="OrthoDB" id="10253115at2759"/>
<evidence type="ECO:0000259" key="9">
    <source>
        <dbReference type="Pfam" id="PF13193"/>
    </source>
</evidence>
<dbReference type="InterPro" id="IPR020845">
    <property type="entry name" value="AMP-binding_CS"/>
</dbReference>
<dbReference type="EMBL" id="OU900100">
    <property type="protein sequence ID" value="CAG9864215.1"/>
    <property type="molecule type" value="Genomic_DNA"/>
</dbReference>
<dbReference type="Gene3D" id="3.40.50.12780">
    <property type="entry name" value="N-terminal domain of ligase-like"/>
    <property type="match status" value="1"/>
</dbReference>
<dbReference type="GO" id="GO:0031956">
    <property type="term" value="F:medium-chain fatty acid-CoA ligase activity"/>
    <property type="evidence" value="ECO:0007669"/>
    <property type="project" value="UniProtKB-EC"/>
</dbReference>
<gene>
    <name evidence="10" type="ORF">PHYEVI_LOCUS10472</name>
</gene>
<dbReference type="InterPro" id="IPR042099">
    <property type="entry name" value="ANL_N_sf"/>
</dbReference>
<evidence type="ECO:0000256" key="2">
    <source>
        <dbReference type="ARBA" id="ARBA00022598"/>
    </source>
</evidence>
<dbReference type="AlphaFoldDB" id="A0A9N9XR42"/>
<reference evidence="10" key="1">
    <citation type="submission" date="2022-01" db="EMBL/GenBank/DDBJ databases">
        <authorList>
            <person name="King R."/>
        </authorList>
    </citation>
    <scope>NUCLEOTIDE SEQUENCE</scope>
</reference>
<dbReference type="PANTHER" id="PTHR43201:SF5">
    <property type="entry name" value="MEDIUM-CHAIN ACYL-COA LIGASE ACSF2, MITOCHONDRIAL"/>
    <property type="match status" value="1"/>
</dbReference>
<accession>A0A9N9XR42</accession>
<evidence type="ECO:0000313" key="11">
    <source>
        <dbReference type="Proteomes" id="UP001153712"/>
    </source>
</evidence>
<dbReference type="SUPFAM" id="SSF56801">
    <property type="entry name" value="Acetyl-CoA synthetase-like"/>
    <property type="match status" value="1"/>
</dbReference>
<dbReference type="Gene3D" id="3.30.300.30">
    <property type="match status" value="1"/>
</dbReference>
<comment type="catalytic activity">
    <reaction evidence="6">
        <text>octanoate + ATP + CoA = octanoyl-CoA + AMP + diphosphate</text>
        <dbReference type="Rhea" id="RHEA:33631"/>
        <dbReference type="ChEBI" id="CHEBI:25646"/>
        <dbReference type="ChEBI" id="CHEBI:30616"/>
        <dbReference type="ChEBI" id="CHEBI:33019"/>
        <dbReference type="ChEBI" id="CHEBI:57287"/>
        <dbReference type="ChEBI" id="CHEBI:57386"/>
        <dbReference type="ChEBI" id="CHEBI:456215"/>
    </reaction>
</comment>
<dbReference type="InterPro" id="IPR045851">
    <property type="entry name" value="AMP-bd_C_sf"/>
</dbReference>
<evidence type="ECO:0000256" key="3">
    <source>
        <dbReference type="ARBA" id="ARBA00037247"/>
    </source>
</evidence>
<feature type="domain" description="AMP-dependent synthetase/ligase" evidence="8">
    <location>
        <begin position="41"/>
        <end position="427"/>
    </location>
</feature>
<evidence type="ECO:0000256" key="6">
    <source>
        <dbReference type="ARBA" id="ARBA00047319"/>
    </source>
</evidence>
<comment type="catalytic activity">
    <reaction evidence="7">
        <text>a medium-chain fatty acid + ATP + CoA = a medium-chain fatty acyl-CoA + AMP + diphosphate</text>
        <dbReference type="Rhea" id="RHEA:48340"/>
        <dbReference type="ChEBI" id="CHEBI:30616"/>
        <dbReference type="ChEBI" id="CHEBI:33019"/>
        <dbReference type="ChEBI" id="CHEBI:57287"/>
        <dbReference type="ChEBI" id="CHEBI:59558"/>
        <dbReference type="ChEBI" id="CHEBI:90546"/>
        <dbReference type="ChEBI" id="CHEBI:456215"/>
        <dbReference type="EC" id="6.2.1.2"/>
    </reaction>
</comment>
<feature type="domain" description="AMP-binding enzyme C-terminal" evidence="9">
    <location>
        <begin position="478"/>
        <end position="553"/>
    </location>
</feature>
<name>A0A9N9XR42_PHYSR</name>
<dbReference type="PANTHER" id="PTHR43201">
    <property type="entry name" value="ACYL-COA SYNTHETASE"/>
    <property type="match status" value="1"/>
</dbReference>
<dbReference type="GO" id="GO:0006631">
    <property type="term" value="P:fatty acid metabolic process"/>
    <property type="evidence" value="ECO:0007669"/>
    <property type="project" value="TreeGrafter"/>
</dbReference>
<keyword evidence="11" id="KW-1185">Reference proteome</keyword>
<dbReference type="Pfam" id="PF00501">
    <property type="entry name" value="AMP-binding"/>
    <property type="match status" value="1"/>
</dbReference>
<comment type="similarity">
    <text evidence="1">Belongs to the ATP-dependent AMP-binding enzyme family.</text>
</comment>
<proteinExistence type="inferred from homology"/>
<evidence type="ECO:0000256" key="7">
    <source>
        <dbReference type="ARBA" id="ARBA00048277"/>
    </source>
</evidence>
<evidence type="ECO:0000313" key="10">
    <source>
        <dbReference type="EMBL" id="CAG9864215.1"/>
    </source>
</evidence>
<keyword evidence="2" id="KW-0436">Ligase</keyword>
<comment type="function">
    <text evidence="3">Acyl-CoA synthases catalyze the initial reaction in fatty acid metabolism, by forming a thioester with CoA. Has some preference toward medium-chain substrates. Plays a role in adipocyte differentiation.</text>
</comment>
<dbReference type="InterPro" id="IPR000873">
    <property type="entry name" value="AMP-dep_synth/lig_dom"/>
</dbReference>